<comment type="caution">
    <text evidence="5">The sequence shown here is derived from an EMBL/GenBank/DDBJ whole genome shotgun (WGS) entry which is preliminary data.</text>
</comment>
<dbReference type="InterPro" id="IPR036388">
    <property type="entry name" value="WH-like_DNA-bd_sf"/>
</dbReference>
<dbReference type="InterPro" id="IPR008920">
    <property type="entry name" value="TF_FadR/GntR_C"/>
</dbReference>
<dbReference type="SUPFAM" id="SSF46785">
    <property type="entry name" value="Winged helix' DNA-binding domain"/>
    <property type="match status" value="1"/>
</dbReference>
<keyword evidence="3" id="KW-0804">Transcription</keyword>
<dbReference type="SUPFAM" id="SSF48008">
    <property type="entry name" value="GntR ligand-binding domain-like"/>
    <property type="match status" value="1"/>
</dbReference>
<evidence type="ECO:0000313" key="5">
    <source>
        <dbReference type="EMBL" id="REE04204.1"/>
    </source>
</evidence>
<dbReference type="InterPro" id="IPR011711">
    <property type="entry name" value="GntR_C"/>
</dbReference>
<dbReference type="PANTHER" id="PTHR43537:SF24">
    <property type="entry name" value="GLUCONATE OPERON TRANSCRIPTIONAL REPRESSOR"/>
    <property type="match status" value="1"/>
</dbReference>
<dbReference type="PROSITE" id="PS50949">
    <property type="entry name" value="HTH_GNTR"/>
    <property type="match status" value="1"/>
</dbReference>
<dbReference type="Pfam" id="PF00392">
    <property type="entry name" value="GntR"/>
    <property type="match status" value="1"/>
</dbReference>
<dbReference type="InterPro" id="IPR036390">
    <property type="entry name" value="WH_DNA-bd_sf"/>
</dbReference>
<gene>
    <name evidence="5" type="ORF">C8E99_2031</name>
</gene>
<protein>
    <submittedName>
        <fullName evidence="5">DNA-binding GntR family transcriptional regulator</fullName>
    </submittedName>
</protein>
<evidence type="ECO:0000256" key="1">
    <source>
        <dbReference type="ARBA" id="ARBA00023015"/>
    </source>
</evidence>
<accession>A0A3D9LEV3</accession>
<feature type="domain" description="HTH gntR-type" evidence="4">
    <location>
        <begin position="9"/>
        <end position="75"/>
    </location>
</feature>
<dbReference type="RefSeq" id="WP_245952250.1">
    <property type="nucleotide sequence ID" value="NZ_QREH01000001.1"/>
</dbReference>
<reference evidence="5 6" key="1">
    <citation type="submission" date="2018-07" db="EMBL/GenBank/DDBJ databases">
        <title>Sequencing the genomes of 1000 actinobacteria strains.</title>
        <authorList>
            <person name="Klenk H.-P."/>
        </authorList>
    </citation>
    <scope>NUCLEOTIDE SEQUENCE [LARGE SCALE GENOMIC DNA]</scope>
    <source>
        <strain evidence="5 6">DSM 14442</strain>
    </source>
</reference>
<dbReference type="PRINTS" id="PR00035">
    <property type="entry name" value="HTHGNTR"/>
</dbReference>
<dbReference type="PANTHER" id="PTHR43537">
    <property type="entry name" value="TRANSCRIPTIONAL REGULATOR, GNTR FAMILY"/>
    <property type="match status" value="1"/>
</dbReference>
<evidence type="ECO:0000313" key="6">
    <source>
        <dbReference type="Proteomes" id="UP000256727"/>
    </source>
</evidence>
<evidence type="ECO:0000256" key="3">
    <source>
        <dbReference type="ARBA" id="ARBA00023163"/>
    </source>
</evidence>
<dbReference type="Proteomes" id="UP000256727">
    <property type="component" value="Unassembled WGS sequence"/>
</dbReference>
<dbReference type="GO" id="GO:0003700">
    <property type="term" value="F:DNA-binding transcription factor activity"/>
    <property type="evidence" value="ECO:0007669"/>
    <property type="project" value="InterPro"/>
</dbReference>
<proteinExistence type="predicted"/>
<keyword evidence="1" id="KW-0805">Transcription regulation</keyword>
<evidence type="ECO:0000256" key="2">
    <source>
        <dbReference type="ARBA" id="ARBA00023125"/>
    </source>
</evidence>
<evidence type="ECO:0000259" key="4">
    <source>
        <dbReference type="PROSITE" id="PS50949"/>
    </source>
</evidence>
<dbReference type="GO" id="GO:0003677">
    <property type="term" value="F:DNA binding"/>
    <property type="evidence" value="ECO:0007669"/>
    <property type="project" value="UniProtKB-KW"/>
</dbReference>
<dbReference type="AlphaFoldDB" id="A0A3D9LEV3"/>
<name>A0A3D9LEV3_9MICC</name>
<dbReference type="CDD" id="cd07377">
    <property type="entry name" value="WHTH_GntR"/>
    <property type="match status" value="1"/>
</dbReference>
<keyword evidence="2 5" id="KW-0238">DNA-binding</keyword>
<dbReference type="EMBL" id="QREH01000001">
    <property type="protein sequence ID" value="REE04204.1"/>
    <property type="molecule type" value="Genomic_DNA"/>
</dbReference>
<sequence length="219" mass="24460">MKGTPVAGKMDASAMHGELKAEILRGEHSPGTPFREVALAERFGVSRTPVREALGRLQQEGLLERGTRGLQVRRLDPEQLMQVYDLRILLEGQAAEEAASARTELDLVRLEGLLSRDQALTDPDNATRLDTNIEFHEALWSAARNPILRDLLDRLSTHQIHAPTSTLTTPGRWEQSLEEHAEILRCIREHEAAGAREAMRAHMSTARALRLRMLSHAMG</sequence>
<dbReference type="Gene3D" id="1.10.10.10">
    <property type="entry name" value="Winged helix-like DNA-binding domain superfamily/Winged helix DNA-binding domain"/>
    <property type="match status" value="1"/>
</dbReference>
<keyword evidence="6" id="KW-1185">Reference proteome</keyword>
<dbReference type="SMART" id="SM00345">
    <property type="entry name" value="HTH_GNTR"/>
    <property type="match status" value="1"/>
</dbReference>
<dbReference type="InterPro" id="IPR000524">
    <property type="entry name" value="Tscrpt_reg_HTH_GntR"/>
</dbReference>
<organism evidence="5 6">
    <name type="scientific">Citricoccus muralis</name>
    <dbReference type="NCBI Taxonomy" id="169134"/>
    <lineage>
        <taxon>Bacteria</taxon>
        <taxon>Bacillati</taxon>
        <taxon>Actinomycetota</taxon>
        <taxon>Actinomycetes</taxon>
        <taxon>Micrococcales</taxon>
        <taxon>Micrococcaceae</taxon>
        <taxon>Citricoccus</taxon>
    </lineage>
</organism>
<dbReference type="Pfam" id="PF07729">
    <property type="entry name" value="FCD"/>
    <property type="match status" value="1"/>
</dbReference>
<dbReference type="SMART" id="SM00895">
    <property type="entry name" value="FCD"/>
    <property type="match status" value="1"/>
</dbReference>
<dbReference type="Gene3D" id="1.20.120.530">
    <property type="entry name" value="GntR ligand-binding domain-like"/>
    <property type="match status" value="1"/>
</dbReference>